<comment type="caution">
    <text evidence="2">The sequence shown here is derived from an EMBL/GenBank/DDBJ whole genome shotgun (WGS) entry which is preliminary data.</text>
</comment>
<feature type="transmembrane region" description="Helical" evidence="1">
    <location>
        <begin position="32"/>
        <end position="51"/>
    </location>
</feature>
<sequence length="93" mass="11010">MEIAGLVYFIFAVVCAFELSYDAKQRNMSSLWWGIVGFFFGIFGCILYLAVKKPYRREQKISKMRDLEFLRGLKEKRCISEAEYEKYKAEVLE</sequence>
<accession>A0A3X8NAJ6</accession>
<gene>
    <name evidence="2" type="ORF">B7A03_00395</name>
</gene>
<evidence type="ECO:0000256" key="1">
    <source>
        <dbReference type="SAM" id="Phobius"/>
    </source>
</evidence>
<name>A0A3X8NAJ6_CAMJU</name>
<dbReference type="Proteomes" id="UP000392616">
    <property type="component" value="Unassembled WGS sequence"/>
</dbReference>
<evidence type="ECO:0000313" key="3">
    <source>
        <dbReference type="Proteomes" id="UP000392616"/>
    </source>
</evidence>
<reference evidence="2 3" key="1">
    <citation type="submission" date="2018-05" db="EMBL/GenBank/DDBJ databases">
        <authorList>
            <consortium name="NARMS: The National Antimicrobial Resistance Monitoring System"/>
        </authorList>
    </citation>
    <scope>NUCLEOTIDE SEQUENCE [LARGE SCALE GENOMIC DNA]</scope>
    <source>
        <strain evidence="2 3">CVM N62988</strain>
    </source>
</reference>
<proteinExistence type="predicted"/>
<protein>
    <submittedName>
        <fullName evidence="2">Uncharacterized protein</fullName>
    </submittedName>
</protein>
<keyword evidence="1" id="KW-0472">Membrane</keyword>
<organism evidence="2 3">
    <name type="scientific">Campylobacter jejuni</name>
    <dbReference type="NCBI Taxonomy" id="197"/>
    <lineage>
        <taxon>Bacteria</taxon>
        <taxon>Pseudomonadati</taxon>
        <taxon>Campylobacterota</taxon>
        <taxon>Epsilonproteobacteria</taxon>
        <taxon>Campylobacterales</taxon>
        <taxon>Campylobacteraceae</taxon>
        <taxon>Campylobacter</taxon>
    </lineage>
</organism>
<keyword evidence="1" id="KW-0812">Transmembrane</keyword>
<dbReference type="EMBL" id="AACHYE010000001">
    <property type="protein sequence ID" value="EAK6412499.1"/>
    <property type="molecule type" value="Genomic_DNA"/>
</dbReference>
<dbReference type="AlphaFoldDB" id="A0A3X8NAJ6"/>
<evidence type="ECO:0000313" key="2">
    <source>
        <dbReference type="EMBL" id="EAK6412499.1"/>
    </source>
</evidence>
<dbReference type="RefSeq" id="WP_002870263.1">
    <property type="nucleotide sequence ID" value="NZ_CAJGWR010000001.1"/>
</dbReference>
<keyword evidence="1" id="KW-1133">Transmembrane helix</keyword>